<reference evidence="2 3" key="1">
    <citation type="submission" date="2018-03" db="EMBL/GenBank/DDBJ databases">
        <title>Genome sequence of Clostridium liquoris DSM 100320.</title>
        <authorList>
            <person name="Poehlein A."/>
            <person name="Daniel R."/>
        </authorList>
    </citation>
    <scope>NUCLEOTIDE SEQUENCE [LARGE SCALE GENOMIC DNA]</scope>
    <source>
        <strain evidence="2 3">DSM 100320</strain>
    </source>
</reference>
<keyword evidence="1" id="KW-1133">Transmembrane helix</keyword>
<protein>
    <submittedName>
        <fullName evidence="2">Uncharacterized protein</fullName>
    </submittedName>
</protein>
<sequence length="127" mass="14368">MTRDNLLFILAVIIVISIIICIVKKVAKLIIFALVAFFIFTLVKGFIAGKSPMDMVNGTKVNAAYTKQLYNYTDKVKVSVQNSLNAIDNKSLPKLKEENKKLHEYLDQVIKLPHGDELKAIHDKYCN</sequence>
<comment type="caution">
    <text evidence="2">The sequence shown here is derived from an EMBL/GenBank/DDBJ whole genome shotgun (WGS) entry which is preliminary data.</text>
</comment>
<dbReference type="EMBL" id="PVXO01000054">
    <property type="protein sequence ID" value="PRR77989.1"/>
    <property type="molecule type" value="Genomic_DNA"/>
</dbReference>
<dbReference type="RefSeq" id="WP_106064156.1">
    <property type="nucleotide sequence ID" value="NZ_PVXO01000054.1"/>
</dbReference>
<accession>A0A2T0B272</accession>
<proteinExistence type="predicted"/>
<organism evidence="2 3">
    <name type="scientific">Clostridium liquoris</name>
    <dbReference type="NCBI Taxonomy" id="1289519"/>
    <lineage>
        <taxon>Bacteria</taxon>
        <taxon>Bacillati</taxon>
        <taxon>Bacillota</taxon>
        <taxon>Clostridia</taxon>
        <taxon>Eubacteriales</taxon>
        <taxon>Clostridiaceae</taxon>
        <taxon>Clostridium</taxon>
    </lineage>
</organism>
<gene>
    <name evidence="2" type="ORF">CLLI_20840</name>
</gene>
<evidence type="ECO:0000256" key="1">
    <source>
        <dbReference type="SAM" id="Phobius"/>
    </source>
</evidence>
<evidence type="ECO:0000313" key="2">
    <source>
        <dbReference type="EMBL" id="PRR77989.1"/>
    </source>
</evidence>
<name>A0A2T0B272_9CLOT</name>
<keyword evidence="1" id="KW-0812">Transmembrane</keyword>
<evidence type="ECO:0000313" key="3">
    <source>
        <dbReference type="Proteomes" id="UP000239706"/>
    </source>
</evidence>
<dbReference type="Proteomes" id="UP000239706">
    <property type="component" value="Unassembled WGS sequence"/>
</dbReference>
<dbReference type="OrthoDB" id="1916774at2"/>
<feature type="transmembrane region" description="Helical" evidence="1">
    <location>
        <begin position="6"/>
        <end position="23"/>
    </location>
</feature>
<keyword evidence="3" id="KW-1185">Reference proteome</keyword>
<keyword evidence="1" id="KW-0472">Membrane</keyword>
<dbReference type="AlphaFoldDB" id="A0A2T0B272"/>
<feature type="transmembrane region" description="Helical" evidence="1">
    <location>
        <begin position="30"/>
        <end position="47"/>
    </location>
</feature>